<keyword evidence="1" id="KW-0560">Oxidoreductase</keyword>
<protein>
    <recommendedName>
        <fullName evidence="2">FAD dependent oxidoreductase domain-containing protein</fullName>
    </recommendedName>
</protein>
<evidence type="ECO:0000259" key="2">
    <source>
        <dbReference type="Pfam" id="PF01266"/>
    </source>
</evidence>
<name>A0AAV3UMZ1_9EURY</name>
<dbReference type="GO" id="GO:0016491">
    <property type="term" value="F:oxidoreductase activity"/>
    <property type="evidence" value="ECO:0007669"/>
    <property type="project" value="UniProtKB-KW"/>
</dbReference>
<gene>
    <name evidence="3" type="ORF">GCM10025751_43450</name>
</gene>
<organism evidence="3 4">
    <name type="scientific">Haladaptatus pallidirubidus</name>
    <dbReference type="NCBI Taxonomy" id="1008152"/>
    <lineage>
        <taxon>Archaea</taxon>
        <taxon>Methanobacteriati</taxon>
        <taxon>Methanobacteriota</taxon>
        <taxon>Stenosarchaea group</taxon>
        <taxon>Halobacteria</taxon>
        <taxon>Halobacteriales</taxon>
        <taxon>Haladaptataceae</taxon>
        <taxon>Haladaptatus</taxon>
    </lineage>
</organism>
<dbReference type="AlphaFoldDB" id="A0AAV3UMZ1"/>
<dbReference type="Gene3D" id="3.50.50.60">
    <property type="entry name" value="FAD/NAD(P)-binding domain"/>
    <property type="match status" value="1"/>
</dbReference>
<accession>A0AAV3UMZ1</accession>
<evidence type="ECO:0000313" key="3">
    <source>
        <dbReference type="EMBL" id="GAA5059445.1"/>
    </source>
</evidence>
<dbReference type="Pfam" id="PF01266">
    <property type="entry name" value="DAO"/>
    <property type="match status" value="1"/>
</dbReference>
<dbReference type="SUPFAM" id="SSF51905">
    <property type="entry name" value="FAD/NAD(P)-binding domain"/>
    <property type="match status" value="1"/>
</dbReference>
<comment type="caution">
    <text evidence="3">The sequence shown here is derived from an EMBL/GenBank/DDBJ whole genome shotgun (WGS) entry which is preliminary data.</text>
</comment>
<feature type="domain" description="FAD dependent oxidoreductase" evidence="2">
    <location>
        <begin position="2"/>
        <end position="62"/>
    </location>
</feature>
<dbReference type="Proteomes" id="UP001501729">
    <property type="component" value="Unassembled WGS sequence"/>
</dbReference>
<dbReference type="GO" id="GO:0005737">
    <property type="term" value="C:cytoplasm"/>
    <property type="evidence" value="ECO:0007669"/>
    <property type="project" value="TreeGrafter"/>
</dbReference>
<proteinExistence type="predicted"/>
<reference evidence="3 4" key="1">
    <citation type="journal article" date="2019" name="Int. J. Syst. Evol. Microbiol.">
        <title>The Global Catalogue of Microorganisms (GCM) 10K type strain sequencing project: providing services to taxonomists for standard genome sequencing and annotation.</title>
        <authorList>
            <consortium name="The Broad Institute Genomics Platform"/>
            <consortium name="The Broad Institute Genome Sequencing Center for Infectious Disease"/>
            <person name="Wu L."/>
            <person name="Ma J."/>
        </authorList>
    </citation>
    <scope>NUCLEOTIDE SEQUENCE [LARGE SCALE GENOMIC DNA]</scope>
    <source>
        <strain evidence="3 4">JCM 17504</strain>
    </source>
</reference>
<dbReference type="PANTHER" id="PTHR13847">
    <property type="entry name" value="SARCOSINE DEHYDROGENASE-RELATED"/>
    <property type="match status" value="1"/>
</dbReference>
<dbReference type="PANTHER" id="PTHR13847:SF287">
    <property type="entry name" value="FAD-DEPENDENT OXIDOREDUCTASE DOMAIN-CONTAINING PROTEIN 1"/>
    <property type="match status" value="1"/>
</dbReference>
<dbReference type="InterPro" id="IPR006076">
    <property type="entry name" value="FAD-dep_OxRdtase"/>
</dbReference>
<evidence type="ECO:0000256" key="1">
    <source>
        <dbReference type="ARBA" id="ARBA00023002"/>
    </source>
</evidence>
<dbReference type="EMBL" id="BAABKX010000018">
    <property type="protein sequence ID" value="GAA5059445.1"/>
    <property type="molecule type" value="Genomic_DNA"/>
</dbReference>
<sequence length="65" mass="6595">MKIVVIGGGIVGCSSAHYLAERGADVVVCERSNIGAGSTECSAGGIRDQFSTPVNVELSLASVRV</sequence>
<dbReference type="InterPro" id="IPR036188">
    <property type="entry name" value="FAD/NAD-bd_sf"/>
</dbReference>
<evidence type="ECO:0000313" key="4">
    <source>
        <dbReference type="Proteomes" id="UP001501729"/>
    </source>
</evidence>
<keyword evidence="4" id="KW-1185">Reference proteome</keyword>